<dbReference type="InterPro" id="IPR018644">
    <property type="entry name" value="DUF2071"/>
</dbReference>
<dbReference type="InterPro" id="IPR023375">
    <property type="entry name" value="ADC_dom_sf"/>
</dbReference>
<reference evidence="2" key="1">
    <citation type="journal article" date="2019" name="Int. J. Syst. Evol. Microbiol.">
        <title>The Global Catalogue of Microorganisms (GCM) 10K type strain sequencing project: providing services to taxonomists for standard genome sequencing and annotation.</title>
        <authorList>
            <consortium name="The Broad Institute Genomics Platform"/>
            <consortium name="The Broad Institute Genome Sequencing Center for Infectious Disease"/>
            <person name="Wu L."/>
            <person name="Ma J."/>
        </authorList>
    </citation>
    <scope>NUCLEOTIDE SEQUENCE [LARGE SCALE GENOMIC DNA]</scope>
    <source>
        <strain evidence="2">CCUG 56608</strain>
    </source>
</reference>
<evidence type="ECO:0000313" key="1">
    <source>
        <dbReference type="EMBL" id="MFD1066893.1"/>
    </source>
</evidence>
<name>A0ABW3NIC6_9BACI</name>
<dbReference type="Proteomes" id="UP001597041">
    <property type="component" value="Unassembled WGS sequence"/>
</dbReference>
<proteinExistence type="predicted"/>
<organism evidence="1 2">
    <name type="scientific">Oceanobacillus locisalsi</name>
    <dbReference type="NCBI Taxonomy" id="546107"/>
    <lineage>
        <taxon>Bacteria</taxon>
        <taxon>Bacillati</taxon>
        <taxon>Bacillota</taxon>
        <taxon>Bacilli</taxon>
        <taxon>Bacillales</taxon>
        <taxon>Bacillaceae</taxon>
        <taxon>Oceanobacillus</taxon>
    </lineage>
</organism>
<accession>A0ABW3NIC6</accession>
<dbReference type="Gene3D" id="2.40.400.10">
    <property type="entry name" value="Acetoacetate decarboxylase-like"/>
    <property type="match status" value="1"/>
</dbReference>
<sequence length="242" mass="28178">MIIKKTNQKAGTSLLSPWVLLQKWEHLLFIHLPVSPVALESQIPVGLELDTYDNQAWISIVALKVSKNRFRFLPAIPYQHPMLQLNVRTYVKRKGEKGVYFFTMDTNKLSVVFGGKIVKAPFLHADMKMKQSADTYHLDSLRKGNLPAVFHASYTPVGEAFYPERQSLDYWLLERYVFWTYKKKHLYRGDIQHERWKVRNAKVNIEKLALYSFLSQAVIGENPVIHYARSKIARNGMIKKVK</sequence>
<dbReference type="Pfam" id="PF09844">
    <property type="entry name" value="DUF2071"/>
    <property type="match status" value="1"/>
</dbReference>
<dbReference type="SUPFAM" id="SSF160104">
    <property type="entry name" value="Acetoacetate decarboxylase-like"/>
    <property type="match status" value="1"/>
</dbReference>
<evidence type="ECO:0000313" key="2">
    <source>
        <dbReference type="Proteomes" id="UP001597041"/>
    </source>
</evidence>
<dbReference type="PANTHER" id="PTHR39186">
    <property type="entry name" value="DUF2071 FAMILY PROTEIN"/>
    <property type="match status" value="1"/>
</dbReference>
<dbReference type="PANTHER" id="PTHR39186:SF1">
    <property type="entry name" value="DUF2071 DOMAIN-CONTAINING PROTEIN"/>
    <property type="match status" value="1"/>
</dbReference>
<comment type="caution">
    <text evidence="1">The sequence shown here is derived from an EMBL/GenBank/DDBJ whole genome shotgun (WGS) entry which is preliminary data.</text>
</comment>
<gene>
    <name evidence="1" type="ORF">ACFQ19_12735</name>
</gene>
<protein>
    <submittedName>
        <fullName evidence="1">YqjF family protein</fullName>
    </submittedName>
</protein>
<dbReference type="RefSeq" id="WP_379592645.1">
    <property type="nucleotide sequence ID" value="NZ_JBHTKK010000015.1"/>
</dbReference>
<dbReference type="EMBL" id="JBHTKK010000015">
    <property type="protein sequence ID" value="MFD1066893.1"/>
    <property type="molecule type" value="Genomic_DNA"/>
</dbReference>
<keyword evidence="2" id="KW-1185">Reference proteome</keyword>